<sequence length="965" mass="105764">MQSTWQRIARESVRRWVPVPARLAPTPRTPALHNRSFTAPFNTFRRALSTFTPSCSPSTSSSPLSPPLSASRHALIASQAIRLSVAQGSLPDAYLILNSIHFASTSPRTPRLLRNLTALLPQNALAAEPVPFSSATPVRLATHTLLHALVRQGYLPEAARLAEELVGSGVRLRKWSLDSLFAALTLPEHNLSSFPSAPSRSSSSSLSSLAGRRPSLRPCPRTLPIRTSVLRNVDILRDELSEEHVATPGGKHAVRLLQVARKSRQRRTQAMFTMLIRLCIINGEIIAASLVFGLMMRDWNARVADVHVHVEEEPGALNENVTKKKKKGDVDVKWARGREYGRERERGRGEMVVQHPPGTLQTPLPQAHILSGLVEGVEEIFRAQDPRARPYRPGAVQALANMAAMLDERQVPLAALVKLVRCLREAGGMRVVVRVPRRLRGEEEEEGGGGGAGGGKGEGEGGMRDVMAGEYFQEVLERLCRDLPPHSVAPGSLSAPVTQNGGYTPAPDAWTLRALLGFALRERRDWALGKPVLGVLEERGCVGVGVGWEVAEGIRQASVLCGGEEGEEAWRVAERLSGEESCSKKHRGKGKGKGTKEREEERMSNAAERYAALLGKSPSAQDARIRVDFLTSIGRGDLVAPYLPLLLPGWHFRSMDPRHAPRPPSSAVSAGERVRAYREAVERGPRVVVSVLGAMVGAGYVDAGMAVWRWAREVEEFGWVEARAAVEGGSESEGGCRDGDVDVGRVGESGSGSGSVSVRPWSLPIAAHTLALKLYAERLRRVCVAGERGEASSGEVRRWVGWLRKRAMRTFRDALEAEGVREEGVRVHGEHEVPRLDPVFFDAALDVVGRIAEGQVGQVQGAEGEREGKLRRRRKRAVVEEELEELEREGKRVQVENRASVDLMAVGREMMERGFPLPVGYRRYFVGRDWDYGGENGSGELWRLGKRWRGVDPRKGRERGGGKSG</sequence>
<reference evidence="4 5" key="1">
    <citation type="submission" date="2020-07" db="EMBL/GenBank/DDBJ databases">
        <title>Comparative genomics of pyrophilous fungi reveals a link between fire events and developmental genes.</title>
        <authorList>
            <consortium name="DOE Joint Genome Institute"/>
            <person name="Steindorff A.S."/>
            <person name="Carver A."/>
            <person name="Calhoun S."/>
            <person name="Stillman K."/>
            <person name="Liu H."/>
            <person name="Lipzen A."/>
            <person name="Pangilinan J."/>
            <person name="Labutti K."/>
            <person name="Bruns T.D."/>
            <person name="Grigoriev I.V."/>
        </authorList>
    </citation>
    <scope>NUCLEOTIDE SEQUENCE [LARGE SCALE GENOMIC DNA]</scope>
    <source>
        <strain evidence="4 5">CBS 144469</strain>
    </source>
</reference>
<protein>
    <submittedName>
        <fullName evidence="4">Uncharacterized protein</fullName>
    </submittedName>
</protein>
<keyword evidence="1" id="KW-0175">Coiled coil</keyword>
<dbReference type="AlphaFoldDB" id="A0A8H6IDX1"/>
<name>A0A8H6IDX1_9AGAR</name>
<keyword evidence="3" id="KW-0472">Membrane</keyword>
<dbReference type="EMBL" id="JACGCI010000007">
    <property type="protein sequence ID" value="KAF6762447.1"/>
    <property type="molecule type" value="Genomic_DNA"/>
</dbReference>
<accession>A0A8H6IDX1</accession>
<evidence type="ECO:0000313" key="4">
    <source>
        <dbReference type="EMBL" id="KAF6762447.1"/>
    </source>
</evidence>
<feature type="region of interest" description="Disordered" evidence="2">
    <location>
        <begin position="576"/>
        <end position="602"/>
    </location>
</feature>
<organism evidence="4 5">
    <name type="scientific">Ephemerocybe angulata</name>
    <dbReference type="NCBI Taxonomy" id="980116"/>
    <lineage>
        <taxon>Eukaryota</taxon>
        <taxon>Fungi</taxon>
        <taxon>Dikarya</taxon>
        <taxon>Basidiomycota</taxon>
        <taxon>Agaricomycotina</taxon>
        <taxon>Agaricomycetes</taxon>
        <taxon>Agaricomycetidae</taxon>
        <taxon>Agaricales</taxon>
        <taxon>Agaricineae</taxon>
        <taxon>Psathyrellaceae</taxon>
        <taxon>Ephemerocybe</taxon>
    </lineage>
</organism>
<feature type="compositionally biased region" description="Low complexity" evidence="2">
    <location>
        <begin position="191"/>
        <end position="218"/>
    </location>
</feature>
<feature type="coiled-coil region" evidence="1">
    <location>
        <begin position="869"/>
        <end position="896"/>
    </location>
</feature>
<keyword evidence="3" id="KW-1133">Transmembrane helix</keyword>
<keyword evidence="3" id="KW-0812">Transmembrane</keyword>
<keyword evidence="5" id="KW-1185">Reference proteome</keyword>
<proteinExistence type="predicted"/>
<evidence type="ECO:0000313" key="5">
    <source>
        <dbReference type="Proteomes" id="UP000521943"/>
    </source>
</evidence>
<evidence type="ECO:0000256" key="3">
    <source>
        <dbReference type="SAM" id="Phobius"/>
    </source>
</evidence>
<feature type="region of interest" description="Disordered" evidence="2">
    <location>
        <begin position="441"/>
        <end position="463"/>
    </location>
</feature>
<feature type="region of interest" description="Disordered" evidence="2">
    <location>
        <begin position="191"/>
        <end position="221"/>
    </location>
</feature>
<feature type="compositionally biased region" description="Basic residues" evidence="2">
    <location>
        <begin position="584"/>
        <end position="593"/>
    </location>
</feature>
<comment type="caution">
    <text evidence="4">The sequence shown here is derived from an EMBL/GenBank/DDBJ whole genome shotgun (WGS) entry which is preliminary data.</text>
</comment>
<dbReference type="OrthoDB" id="2554293at2759"/>
<evidence type="ECO:0000256" key="1">
    <source>
        <dbReference type="SAM" id="Coils"/>
    </source>
</evidence>
<feature type="transmembrane region" description="Helical" evidence="3">
    <location>
        <begin position="271"/>
        <end position="296"/>
    </location>
</feature>
<evidence type="ECO:0000256" key="2">
    <source>
        <dbReference type="SAM" id="MobiDB-lite"/>
    </source>
</evidence>
<gene>
    <name evidence="4" type="ORF">DFP72DRAFT_1164389</name>
</gene>
<dbReference type="Proteomes" id="UP000521943">
    <property type="component" value="Unassembled WGS sequence"/>
</dbReference>